<feature type="domain" description="AB hydrolase-1" evidence="1">
    <location>
        <begin position="44"/>
        <end position="121"/>
    </location>
</feature>
<dbReference type="Proteomes" id="UP000621454">
    <property type="component" value="Unassembled WGS sequence"/>
</dbReference>
<keyword evidence="3" id="KW-1185">Reference proteome</keyword>
<dbReference type="InterPro" id="IPR029058">
    <property type="entry name" value="AB_hydrolase_fold"/>
</dbReference>
<dbReference type="GO" id="GO:0003824">
    <property type="term" value="F:catalytic activity"/>
    <property type="evidence" value="ECO:0007669"/>
    <property type="project" value="UniProtKB-ARBA"/>
</dbReference>
<dbReference type="InterPro" id="IPR000073">
    <property type="entry name" value="AB_hydrolase_1"/>
</dbReference>
<gene>
    <name evidence="2" type="ORF">GCM10011489_27060</name>
</gene>
<dbReference type="SUPFAM" id="SSF53474">
    <property type="entry name" value="alpha/beta-Hydrolases"/>
    <property type="match status" value="1"/>
</dbReference>
<dbReference type="AlphaFoldDB" id="A0A916TAM7"/>
<evidence type="ECO:0000313" key="2">
    <source>
        <dbReference type="EMBL" id="GGB37873.1"/>
    </source>
</evidence>
<sequence length="251" mass="27792">MRSAVLVLHGGKPDSHDPSRPWHLSRVRMLPFTWALRRALPESQVIAVHYRVRGWNGDEASPVVDTRAVIARVRQRHGDIPIALVGHSMGGRVAAAVADDPSVTTIVALAPWWQRTRHTSIDEPADTDNIRPDQHVLVVHGSADTWTSPIFSREVTERLVTRGTDAEYISIPGGGHFMLDHPRRWVELTVAYVRAHVGPTGKRDVWRNSVQGNETAIAATEPVRTETATTGTAAMTARLGDQMRRVRGRLS</sequence>
<evidence type="ECO:0000313" key="3">
    <source>
        <dbReference type="Proteomes" id="UP000621454"/>
    </source>
</evidence>
<name>A0A916TAM7_9ACTN</name>
<evidence type="ECO:0000259" key="1">
    <source>
        <dbReference type="Pfam" id="PF00561"/>
    </source>
</evidence>
<reference evidence="2" key="2">
    <citation type="submission" date="2020-09" db="EMBL/GenBank/DDBJ databases">
        <authorList>
            <person name="Sun Q."/>
            <person name="Zhou Y."/>
        </authorList>
    </citation>
    <scope>NUCLEOTIDE SEQUENCE</scope>
    <source>
        <strain evidence="2">CGMCC 1.12827</strain>
    </source>
</reference>
<reference evidence="2" key="1">
    <citation type="journal article" date="2014" name="Int. J. Syst. Evol. Microbiol.">
        <title>Complete genome sequence of Corynebacterium casei LMG S-19264T (=DSM 44701T), isolated from a smear-ripened cheese.</title>
        <authorList>
            <consortium name="US DOE Joint Genome Institute (JGI-PGF)"/>
            <person name="Walter F."/>
            <person name="Albersmeier A."/>
            <person name="Kalinowski J."/>
            <person name="Ruckert C."/>
        </authorList>
    </citation>
    <scope>NUCLEOTIDE SEQUENCE</scope>
    <source>
        <strain evidence="2">CGMCC 1.12827</strain>
    </source>
</reference>
<protein>
    <recommendedName>
        <fullName evidence="1">AB hydrolase-1 domain-containing protein</fullName>
    </recommendedName>
</protein>
<proteinExistence type="predicted"/>
<dbReference type="EMBL" id="BMGC01000020">
    <property type="protein sequence ID" value="GGB37873.1"/>
    <property type="molecule type" value="Genomic_DNA"/>
</dbReference>
<dbReference type="Gene3D" id="3.40.50.1820">
    <property type="entry name" value="alpha/beta hydrolase"/>
    <property type="match status" value="1"/>
</dbReference>
<comment type="caution">
    <text evidence="2">The sequence shown here is derived from an EMBL/GenBank/DDBJ whole genome shotgun (WGS) entry which is preliminary data.</text>
</comment>
<dbReference type="Pfam" id="PF00561">
    <property type="entry name" value="Abhydrolase_1"/>
    <property type="match status" value="1"/>
</dbReference>
<organism evidence="2 3">
    <name type="scientific">Gordonia jinhuaensis</name>
    <dbReference type="NCBI Taxonomy" id="1517702"/>
    <lineage>
        <taxon>Bacteria</taxon>
        <taxon>Bacillati</taxon>
        <taxon>Actinomycetota</taxon>
        <taxon>Actinomycetes</taxon>
        <taxon>Mycobacteriales</taxon>
        <taxon>Gordoniaceae</taxon>
        <taxon>Gordonia</taxon>
    </lineage>
</organism>
<accession>A0A916TAM7</accession>